<dbReference type="EMBL" id="PKPP01001524">
    <property type="protein sequence ID" value="PWA81982.1"/>
    <property type="molecule type" value="Genomic_DNA"/>
</dbReference>
<keyword evidence="2" id="KW-1185">Reference proteome</keyword>
<evidence type="ECO:0000313" key="1">
    <source>
        <dbReference type="EMBL" id="PWA81982.1"/>
    </source>
</evidence>
<dbReference type="GO" id="GO:0003964">
    <property type="term" value="F:RNA-directed DNA polymerase activity"/>
    <property type="evidence" value="ECO:0007669"/>
    <property type="project" value="UniProtKB-KW"/>
</dbReference>
<accession>A0A2U1P8A5</accession>
<evidence type="ECO:0000313" key="2">
    <source>
        <dbReference type="Proteomes" id="UP000245207"/>
    </source>
</evidence>
<gene>
    <name evidence="1" type="ORF">CTI12_AA181390</name>
</gene>
<organism evidence="1 2">
    <name type="scientific">Artemisia annua</name>
    <name type="common">Sweet wormwood</name>
    <dbReference type="NCBI Taxonomy" id="35608"/>
    <lineage>
        <taxon>Eukaryota</taxon>
        <taxon>Viridiplantae</taxon>
        <taxon>Streptophyta</taxon>
        <taxon>Embryophyta</taxon>
        <taxon>Tracheophyta</taxon>
        <taxon>Spermatophyta</taxon>
        <taxon>Magnoliopsida</taxon>
        <taxon>eudicotyledons</taxon>
        <taxon>Gunneridae</taxon>
        <taxon>Pentapetalae</taxon>
        <taxon>asterids</taxon>
        <taxon>campanulids</taxon>
        <taxon>Asterales</taxon>
        <taxon>Asteraceae</taxon>
        <taxon>Asteroideae</taxon>
        <taxon>Anthemideae</taxon>
        <taxon>Artemisiinae</taxon>
        <taxon>Artemisia</taxon>
    </lineage>
</organism>
<reference evidence="1 2" key="1">
    <citation type="journal article" date="2018" name="Mol. Plant">
        <title>The genome of Artemisia annua provides insight into the evolution of Asteraceae family and artemisinin biosynthesis.</title>
        <authorList>
            <person name="Shen Q."/>
            <person name="Zhang L."/>
            <person name="Liao Z."/>
            <person name="Wang S."/>
            <person name="Yan T."/>
            <person name="Shi P."/>
            <person name="Liu M."/>
            <person name="Fu X."/>
            <person name="Pan Q."/>
            <person name="Wang Y."/>
            <person name="Lv Z."/>
            <person name="Lu X."/>
            <person name="Zhang F."/>
            <person name="Jiang W."/>
            <person name="Ma Y."/>
            <person name="Chen M."/>
            <person name="Hao X."/>
            <person name="Li L."/>
            <person name="Tang Y."/>
            <person name="Lv G."/>
            <person name="Zhou Y."/>
            <person name="Sun X."/>
            <person name="Brodelius P.E."/>
            <person name="Rose J.K.C."/>
            <person name="Tang K."/>
        </authorList>
    </citation>
    <scope>NUCLEOTIDE SEQUENCE [LARGE SCALE GENOMIC DNA]</scope>
    <source>
        <strain evidence="2">cv. Huhao1</strain>
        <tissue evidence="1">Leaf</tissue>
    </source>
</reference>
<proteinExistence type="predicted"/>
<keyword evidence="1" id="KW-0808">Transferase</keyword>
<sequence>MAAWDDVINRFSKRLSLWNVKLLSIGDGGLGVGSLKVKNIGLFSIWKWHLLNERKALWRKVIFEIHADKRGFDSGEMPSVKNGVWIFIVICCSNLSDFGIDLNEMIERKIYNGSVRWLIVGSSLMGLDLPIGTSACNLVVIDIDHEDKWGWFLEKSEKFSVMFLCSVIQKLMFANVVTPSGFIWNSWVPRKVNICTWRVALDRLPTRESLCIEGF</sequence>
<protein>
    <submittedName>
        <fullName evidence="1">Reverse transcriptase zinc-binding domain-containing protein</fullName>
    </submittedName>
</protein>
<name>A0A2U1P8A5_ARTAN</name>
<comment type="caution">
    <text evidence="1">The sequence shown here is derived from an EMBL/GenBank/DDBJ whole genome shotgun (WGS) entry which is preliminary data.</text>
</comment>
<dbReference type="Proteomes" id="UP000245207">
    <property type="component" value="Unassembled WGS sequence"/>
</dbReference>
<dbReference type="AlphaFoldDB" id="A0A2U1P8A5"/>
<keyword evidence="1" id="KW-0548">Nucleotidyltransferase</keyword>
<keyword evidence="1" id="KW-0695">RNA-directed DNA polymerase</keyword>